<feature type="compositionally biased region" description="Polar residues" evidence="1">
    <location>
        <begin position="612"/>
        <end position="624"/>
    </location>
</feature>
<feature type="compositionally biased region" description="Low complexity" evidence="1">
    <location>
        <begin position="969"/>
        <end position="983"/>
    </location>
</feature>
<feature type="region of interest" description="Disordered" evidence="1">
    <location>
        <begin position="1"/>
        <end position="36"/>
    </location>
</feature>
<feature type="compositionally biased region" description="Pro residues" evidence="1">
    <location>
        <begin position="920"/>
        <end position="930"/>
    </location>
</feature>
<feature type="region of interest" description="Disordered" evidence="1">
    <location>
        <begin position="397"/>
        <end position="438"/>
    </location>
</feature>
<feature type="compositionally biased region" description="Polar residues" evidence="1">
    <location>
        <begin position="943"/>
        <end position="958"/>
    </location>
</feature>
<organism evidence="2">
    <name type="scientific">Rhizophora mucronata</name>
    <name type="common">Asiatic mangrove</name>
    <dbReference type="NCBI Taxonomy" id="61149"/>
    <lineage>
        <taxon>Eukaryota</taxon>
        <taxon>Viridiplantae</taxon>
        <taxon>Streptophyta</taxon>
        <taxon>Embryophyta</taxon>
        <taxon>Tracheophyta</taxon>
        <taxon>Spermatophyta</taxon>
        <taxon>Magnoliopsida</taxon>
        <taxon>eudicotyledons</taxon>
        <taxon>Gunneridae</taxon>
        <taxon>Pentapetalae</taxon>
        <taxon>rosids</taxon>
        <taxon>fabids</taxon>
        <taxon>Malpighiales</taxon>
        <taxon>Rhizophoraceae</taxon>
        <taxon>Rhizophora</taxon>
    </lineage>
</organism>
<feature type="region of interest" description="Disordered" evidence="1">
    <location>
        <begin position="178"/>
        <end position="205"/>
    </location>
</feature>
<reference evidence="2" key="1">
    <citation type="submission" date="2018-02" db="EMBL/GenBank/DDBJ databases">
        <title>Rhizophora mucronata_Transcriptome.</title>
        <authorList>
            <person name="Meera S.P."/>
            <person name="Sreeshan A."/>
            <person name="Augustine A."/>
        </authorList>
    </citation>
    <scope>NUCLEOTIDE SEQUENCE</scope>
    <source>
        <tissue evidence="2">Leaf</tissue>
    </source>
</reference>
<dbReference type="EMBL" id="GGEC01025897">
    <property type="protein sequence ID" value="MBX06381.1"/>
    <property type="molecule type" value="Transcribed_RNA"/>
</dbReference>
<evidence type="ECO:0000313" key="2">
    <source>
        <dbReference type="EMBL" id="MBX06381.1"/>
    </source>
</evidence>
<name>A0A2P2KKY4_RHIMU</name>
<feature type="region of interest" description="Disordered" evidence="1">
    <location>
        <begin position="353"/>
        <end position="383"/>
    </location>
</feature>
<sequence>MLSAENPAPDLPCARKFPQVNGSGSDEIERPSSPSSKLLPLLPLPAVVVDLPNPSQPLQADLGHRTNFSIRHHVFSARGKDIKKNWPFSLKALQLCFKYGVKDVLPPFQPLDTVKNNPSLNRCTVETSYLEKQQEGNHNKDPRPDSPVELDSSDNVQLNKKLAETCIDISTCRTAEEKDFTSTTTTDSQSEIQSIRDTDNRQPSTPLETEILSKASVESWVPPVTNKTEVISRPSGKKCRLIVKFGGNSDRTLTEDIASNCTTVSETMASKVCPVCKTFSSSSITTLNAHMDQCLSVESTPKWTADSKLTRHRIKPKKTRLMVDIYATAQPCSLEELARRNGASWATASSLPTLGTQTLGTSGERKRHGVPPIHPEAPGDVGPVYIDANGTKVRILSKSSDPAPASKVREDTGARKACRAGKGSKHISKKKKKRLAQKPHKYLKLAAQSKKIFSHNNKMAHGSQISGVGGENGEGKYCKKEHQMLKRSKPSDSGTLRPWVCSKQRGFTKKIVGNEGPQPMRCKWHLPQGLMVENFQCYLGDSLAEGNCVKKYTSLFSSGNDERMEMPFHKAQVSDKRDEFPGRKKAGNISVGAEMSDNFVISCPSTKRDANQLSKGIASTQGCQPSEKAVGTKEDATINSDISPTAHSKSSGNSHAIVTKSMKFSSCGENLMSASNQSTVTRSRPRKVKKWLALKKSRVPSSTERDEEILAWDSKVNHQYALMHSNNEDRIGREEMTENMCLERSTFLRTRQESEISISQSMNALALTNSKCTPHSYGHDGGLILHSVGRPGDDFEQKADFLQSAGKEVQVHVEGIVIDPSLKASDAKTATGLNTSLDKEFYQLSDSSKILDNSLQSVEDYRRLFCRMEAPTGPSGPDFVHNQEMFSADEVNNGVMEPSADMGLELGAEGGQGNSFPEVDPIPIPGPPGSFLPSPRDMGSEDFQGNSSLTTIHVQSSQDQHDMADGDSSDSPMSVSSTVSNSTADKDNIRYSKPLSSVRLYANQDKMGSCSTAVRIDCSVQDAGAASQATSGVEKTFDGHSLKVNDVHTEKGFLSFNSEQPCHRQRKERFSQGFSFNNQGSQLLRRRKRASVIFPATEKQMTCISDPRLANSSVRPELVPLSNWSMAGSEMEVLPVIKPPEGSIPFKDFSTDEMRFLARTDCDSASPSASNPILRLMGKNLMVVNKDDDSSVRHRQVQPHGQNVPKNCQFPTFSTACPGNIPKQDPRTFHHMIPERSVISSEDSHSMVGQCSDVRLSKGFRSHSHWKLPKAPPLLPAGMPRDQVEDGRCRTLEPHECKVNRSYPDQENRLKSRPDAASPYDTEKYVANPESQYRFSVSSVPPLKEIIVIDDVYEGENFLISDVTRSGEGCRESQVVSSTISSTVPNYNPSSLHPLSCYQSQDHNYFNESPVAHNANFRATSSRLANASPLTWACTSEGSGILHRVPFPAVSSSLGHLRSAGLYYSPSYS</sequence>
<dbReference type="PANTHER" id="PTHR35767:SF1">
    <property type="entry name" value="HAPLESS PROTEIN"/>
    <property type="match status" value="1"/>
</dbReference>
<feature type="region of interest" description="Disordered" evidence="1">
    <location>
        <begin position="612"/>
        <end position="635"/>
    </location>
</feature>
<feature type="region of interest" description="Disordered" evidence="1">
    <location>
        <begin position="131"/>
        <end position="153"/>
    </location>
</feature>
<proteinExistence type="predicted"/>
<evidence type="ECO:0000256" key="1">
    <source>
        <dbReference type="SAM" id="MobiDB-lite"/>
    </source>
</evidence>
<feature type="compositionally biased region" description="Low complexity" evidence="1">
    <location>
        <begin position="181"/>
        <end position="193"/>
    </location>
</feature>
<dbReference type="PANTHER" id="PTHR35767">
    <property type="entry name" value="HAPLESS PROTEIN"/>
    <property type="match status" value="1"/>
</dbReference>
<feature type="region of interest" description="Disordered" evidence="1">
    <location>
        <begin position="894"/>
        <end position="988"/>
    </location>
</feature>
<protein>
    <submittedName>
        <fullName evidence="2">Uncharacterized protein</fullName>
    </submittedName>
</protein>
<feature type="compositionally biased region" description="Basic and acidic residues" evidence="1">
    <location>
        <begin position="132"/>
        <end position="146"/>
    </location>
</feature>
<feature type="compositionally biased region" description="Basic residues" evidence="1">
    <location>
        <begin position="416"/>
        <end position="438"/>
    </location>
</feature>
<accession>A0A2P2KKY4</accession>